<accession>A0ABT7ZFC4</accession>
<proteinExistence type="predicted"/>
<comment type="caution">
    <text evidence="1">The sequence shown here is derived from an EMBL/GenBank/DDBJ whole genome shotgun (WGS) entry which is preliminary data.</text>
</comment>
<protein>
    <submittedName>
        <fullName evidence="1">YhfH family protein</fullName>
    </submittedName>
</protein>
<name>A0ABT7ZFC4_9BACL</name>
<dbReference type="EMBL" id="JASDCQ010000001">
    <property type="protein sequence ID" value="MDN3425854.1"/>
    <property type="molecule type" value="Genomic_DNA"/>
</dbReference>
<reference evidence="1 2" key="1">
    <citation type="submission" date="2023-03" db="EMBL/GenBank/DDBJ databases">
        <authorList>
            <person name="Uniacke-Lowe S."/>
            <person name="Ross P."/>
            <person name="Hill C."/>
        </authorList>
    </citation>
    <scope>NUCLEOTIDE SEQUENCE [LARGE SCALE GENOMIC DNA]</scope>
    <source>
        <strain evidence="1 2">APC 4016</strain>
    </source>
</reference>
<evidence type="ECO:0000313" key="1">
    <source>
        <dbReference type="EMBL" id="MDN3425854.1"/>
    </source>
</evidence>
<gene>
    <name evidence="1" type="ORF">QMA01_01010</name>
</gene>
<organism evidence="1 2">
    <name type="scientific">Planococcus notacanthi</name>
    <dbReference type="NCBI Taxonomy" id="3035188"/>
    <lineage>
        <taxon>Bacteria</taxon>
        <taxon>Bacillati</taxon>
        <taxon>Bacillota</taxon>
        <taxon>Bacilli</taxon>
        <taxon>Bacillales</taxon>
        <taxon>Caryophanaceae</taxon>
        <taxon>Planococcus</taxon>
    </lineage>
</organism>
<dbReference type="Proteomes" id="UP001225873">
    <property type="component" value="Unassembled WGS sequence"/>
</dbReference>
<sequence>MMKNTQTYETRSKKECRECGCEIKEQRESIIYECERCIGKIEE</sequence>
<keyword evidence="2" id="KW-1185">Reference proteome</keyword>
<evidence type="ECO:0000313" key="2">
    <source>
        <dbReference type="Proteomes" id="UP001225873"/>
    </source>
</evidence>
<dbReference type="RefSeq" id="WP_225218317.1">
    <property type="nucleotide sequence ID" value="NZ_JASDCQ010000001.1"/>
</dbReference>